<dbReference type="InterPro" id="IPR022383">
    <property type="entry name" value="Lactate/malate_DH_C"/>
</dbReference>
<dbReference type="SUPFAM" id="SSF56327">
    <property type="entry name" value="LDH C-terminal domain-like"/>
    <property type="match status" value="1"/>
</dbReference>
<feature type="binding site" evidence="3">
    <location>
        <position position="107"/>
    </location>
    <ligand>
        <name>substrate</name>
    </ligand>
</feature>
<keyword evidence="7" id="KW-1185">Reference proteome</keyword>
<proteinExistence type="inferred from homology"/>
<comment type="catalytic activity">
    <reaction evidence="3">
        <text>(S)-malate + NAD(+) = oxaloacetate + NADH + H(+)</text>
        <dbReference type="Rhea" id="RHEA:21432"/>
        <dbReference type="ChEBI" id="CHEBI:15378"/>
        <dbReference type="ChEBI" id="CHEBI:15589"/>
        <dbReference type="ChEBI" id="CHEBI:16452"/>
        <dbReference type="ChEBI" id="CHEBI:57540"/>
        <dbReference type="ChEBI" id="CHEBI:57945"/>
        <dbReference type="EC" id="1.1.1.37"/>
    </reaction>
</comment>
<dbReference type="Pfam" id="PF02866">
    <property type="entry name" value="Ldh_1_C"/>
    <property type="match status" value="1"/>
</dbReference>
<feature type="binding site" evidence="3">
    <location>
        <position position="114"/>
    </location>
    <ligand>
        <name>NAD(+)</name>
        <dbReference type="ChEBI" id="CHEBI:57540"/>
    </ligand>
</feature>
<dbReference type="InterPro" id="IPR036291">
    <property type="entry name" value="NAD(P)-bd_dom_sf"/>
</dbReference>
<organism evidence="6 7">
    <name type="scientific">Corynebacterium casei LMG S-19264</name>
    <dbReference type="NCBI Taxonomy" id="1285583"/>
    <lineage>
        <taxon>Bacteria</taxon>
        <taxon>Bacillati</taxon>
        <taxon>Actinomycetota</taxon>
        <taxon>Actinomycetes</taxon>
        <taxon>Mycobacteriales</taxon>
        <taxon>Corynebacteriaceae</taxon>
        <taxon>Corynebacterium</taxon>
    </lineage>
</organism>
<comment type="function">
    <text evidence="3">Catalyzes the reversible oxidation of malate to oxaloacetate.</text>
</comment>
<dbReference type="Gene3D" id="3.90.110.10">
    <property type="entry name" value="Lactate dehydrogenase/glycoside hydrolase, family 4, C-terminal"/>
    <property type="match status" value="1"/>
</dbReference>
<gene>
    <name evidence="3" type="primary">mdh</name>
    <name evidence="6" type="ORF">CCASEI_11010</name>
</gene>
<evidence type="ECO:0000259" key="4">
    <source>
        <dbReference type="Pfam" id="PF00056"/>
    </source>
</evidence>
<accession>A0ABM5PS22</accession>
<feature type="binding site" evidence="3">
    <location>
        <begin position="20"/>
        <end position="26"/>
    </location>
    <ligand>
        <name>NAD(+)</name>
        <dbReference type="ChEBI" id="CHEBI:57540"/>
    </ligand>
</feature>
<comment type="similarity">
    <text evidence="1 3">Belongs to the LDH/MDH superfamily. MDH type 2 family.</text>
</comment>
<dbReference type="PIRSF" id="PIRSF000102">
    <property type="entry name" value="Lac_mal_DH"/>
    <property type="match status" value="1"/>
</dbReference>
<evidence type="ECO:0000313" key="7">
    <source>
        <dbReference type="Proteomes" id="UP000019226"/>
    </source>
</evidence>
<name>A0ABM5PS22_9CORY</name>
<feature type="binding site" evidence="3">
    <location>
        <begin position="138"/>
        <end position="140"/>
    </location>
    <ligand>
        <name>NAD(+)</name>
        <dbReference type="ChEBI" id="CHEBI:57540"/>
    </ligand>
</feature>
<dbReference type="PANTHER" id="PTHR23382">
    <property type="entry name" value="MALATE DEHYDROGENASE"/>
    <property type="match status" value="1"/>
</dbReference>
<reference evidence="7" key="1">
    <citation type="submission" date="2013-02" db="EMBL/GenBank/DDBJ databases">
        <title>The complete genome sequence of Corynebacterium casei LMG S-19264 (=DSM 44701).</title>
        <authorList>
            <person name="Ruckert C."/>
            <person name="Albersmeier A."/>
            <person name="Kalinowski J."/>
        </authorList>
    </citation>
    <scope>NUCLEOTIDE SEQUENCE [LARGE SCALE GENOMIC DNA]</scope>
    <source>
        <strain evidence="7">LMG S-19264</strain>
    </source>
</reference>
<dbReference type="NCBIfam" id="NF003916">
    <property type="entry name" value="PRK05442.1"/>
    <property type="match status" value="1"/>
</dbReference>
<dbReference type="SUPFAM" id="SSF51735">
    <property type="entry name" value="NAD(P)-binding Rossmann-fold domains"/>
    <property type="match status" value="1"/>
</dbReference>
<feature type="domain" description="Lactate/malate dehydrogenase C-terminal" evidence="5">
    <location>
        <begin position="166"/>
        <end position="330"/>
    </location>
</feature>
<dbReference type="EMBL" id="CP004350">
    <property type="protein sequence ID" value="AHI20757.1"/>
    <property type="molecule type" value="Genomic_DNA"/>
</dbReference>
<feature type="active site" description="Proton acceptor" evidence="3">
    <location>
        <position position="196"/>
    </location>
</feature>
<dbReference type="HAMAP" id="MF_01517">
    <property type="entry name" value="Malate_dehydrog_2"/>
    <property type="match status" value="1"/>
</dbReference>
<feature type="binding site" evidence="3">
    <location>
        <position position="101"/>
    </location>
    <ligand>
        <name>substrate</name>
    </ligand>
</feature>
<dbReference type="InterPro" id="IPR010945">
    <property type="entry name" value="Malate_DH_type2"/>
</dbReference>
<protein>
    <recommendedName>
        <fullName evidence="3">Malate dehydrogenase</fullName>
        <ecNumber evidence="3">1.1.1.37</ecNumber>
    </recommendedName>
</protein>
<keyword evidence="2 3" id="KW-0560">Oxidoreductase</keyword>
<dbReference type="InterPro" id="IPR001557">
    <property type="entry name" value="L-lactate/malate_DH"/>
</dbReference>
<evidence type="ECO:0000256" key="1">
    <source>
        <dbReference type="ARBA" id="ARBA00009613"/>
    </source>
</evidence>
<feature type="binding site" evidence="3">
    <location>
        <position position="171"/>
    </location>
    <ligand>
        <name>substrate</name>
    </ligand>
</feature>
<evidence type="ECO:0000256" key="2">
    <source>
        <dbReference type="ARBA" id="ARBA00023002"/>
    </source>
</evidence>
<dbReference type="RefSeq" id="WP_025388002.1">
    <property type="nucleotide sequence ID" value="NZ_CP004350.1"/>
</dbReference>
<evidence type="ECO:0000259" key="5">
    <source>
        <dbReference type="Pfam" id="PF02866"/>
    </source>
</evidence>
<keyword evidence="3" id="KW-0816">Tricarboxylic acid cycle</keyword>
<dbReference type="InterPro" id="IPR001236">
    <property type="entry name" value="Lactate/malate_DH_N"/>
</dbReference>
<feature type="domain" description="Lactate/malate dehydrogenase N-terminal" evidence="4">
    <location>
        <begin position="14"/>
        <end position="154"/>
    </location>
</feature>
<keyword evidence="3" id="KW-0520">NAD</keyword>
<dbReference type="GO" id="GO:0030060">
    <property type="term" value="F:L-malate dehydrogenase (NAD+) activity"/>
    <property type="evidence" value="ECO:0007669"/>
    <property type="project" value="UniProtKB-EC"/>
</dbReference>
<dbReference type="Gene3D" id="3.40.50.720">
    <property type="entry name" value="NAD(P)-binding Rossmann-like Domain"/>
    <property type="match status" value="1"/>
</dbReference>
<dbReference type="GeneID" id="82878306"/>
<dbReference type="InterPro" id="IPR015955">
    <property type="entry name" value="Lactate_DH/Glyco_Ohase_4_C"/>
</dbReference>
<dbReference type="EC" id="1.1.1.37" evidence="3"/>
<evidence type="ECO:0000256" key="3">
    <source>
        <dbReference type="HAMAP-Rule" id="MF_01517"/>
    </source>
</evidence>
<evidence type="ECO:0000313" key="6">
    <source>
        <dbReference type="EMBL" id="AHI20757.1"/>
    </source>
</evidence>
<dbReference type="Pfam" id="PF00056">
    <property type="entry name" value="Ldh_1_N"/>
    <property type="match status" value="1"/>
</dbReference>
<sequence>MSTPENLLNSAEPVKIAVTGAAGNIAYSLLWRIAAGEVYGPNQPVQLNLLEIEQAEQAARGVAMELLDSAFPLVTDIKVTSEPREAFEDVSAAFLVGAQPRKKGMERADLLTANGAIFTEQGAALNDVARRTVRVLVVGNPANTNALIASSNAPDLAPQQFNALMRLDHNRTVSQLSAKLGIPVADFAQIAVWGNHSASQFPDISYATAQGKNVAELVDATWVQDYLIPTVAKRGAEIIEVRGSSSAASAASASIDHMRDWIHGIEDPAAWRTAGIYSDGSYGIEEGLFVGLPTRAVGGAWEVVTGLDVTDAQQERIQASVDELKAERDMVADLLK</sequence>
<dbReference type="Proteomes" id="UP000019226">
    <property type="component" value="Chromosome"/>
</dbReference>
<feature type="binding site" evidence="3">
    <location>
        <position position="140"/>
    </location>
    <ligand>
        <name>substrate</name>
    </ligand>
</feature>
<feature type="binding site" evidence="3">
    <location>
        <position position="121"/>
    </location>
    <ligand>
        <name>NAD(+)</name>
        <dbReference type="ChEBI" id="CHEBI:57540"/>
    </ligand>
</feature>
<dbReference type="NCBIfam" id="TIGR01759">
    <property type="entry name" value="MalateDH-SF1"/>
    <property type="match status" value="1"/>
</dbReference>